<evidence type="ECO:0000313" key="5">
    <source>
        <dbReference type="Proteomes" id="UP000007947"/>
    </source>
</evidence>
<dbReference type="CDD" id="cd08023">
    <property type="entry name" value="GH16_laminarinase_like"/>
    <property type="match status" value="1"/>
</dbReference>
<keyword evidence="2" id="KW-0472">Membrane</keyword>
<dbReference type="eggNOG" id="COG2273">
    <property type="taxonomic scope" value="Bacteria"/>
</dbReference>
<dbReference type="RefSeq" id="WP_013863599.1">
    <property type="nucleotide sequence ID" value="NC_015635.1"/>
</dbReference>
<dbReference type="PANTHER" id="PTHR10963">
    <property type="entry name" value="GLYCOSYL HYDROLASE-RELATED"/>
    <property type="match status" value="1"/>
</dbReference>
<sequence length="303" mass="33103">MVISTARRRPRLGMIGSVLVTALAVAAIAVLIMRVLQVPAPSDTAPKETSMPGLIWSEEFDGPAGQGVNRSRWQVAEGAGGWGNNELQNYTDDPANLALNGEGHLAITGQRQQTRDEQGRDSAYTSARITSIPTAPDGRIEARINVPSGPGLWSAFWTLGKNHDKVGWPTSGEIDIMETMNDTAEVHANAHAATTDGSGQEIGRWQKLQTTRPDAPVSGSWHTYSLERKDDELRFLLDGVEFHRIRADQLTEGQSWPFDQSQQLLLNLAIGGDWPGSPTTSTPFPATMLVDYVRVYDTSVLDW</sequence>
<feature type="transmembrane region" description="Helical" evidence="2">
    <location>
        <begin position="12"/>
        <end position="36"/>
    </location>
</feature>
<evidence type="ECO:0000256" key="1">
    <source>
        <dbReference type="ARBA" id="ARBA00006865"/>
    </source>
</evidence>
<evidence type="ECO:0000259" key="3">
    <source>
        <dbReference type="PROSITE" id="PS51762"/>
    </source>
</evidence>
<dbReference type="Gene3D" id="2.60.120.200">
    <property type="match status" value="1"/>
</dbReference>
<dbReference type="GO" id="GO:0005975">
    <property type="term" value="P:carbohydrate metabolic process"/>
    <property type="evidence" value="ECO:0007669"/>
    <property type="project" value="InterPro"/>
</dbReference>
<dbReference type="AlphaFoldDB" id="F5XI61"/>
<name>F5XI61_MICPN</name>
<keyword evidence="2" id="KW-0812">Transmembrane</keyword>
<feature type="domain" description="GH16" evidence="3">
    <location>
        <begin position="40"/>
        <end position="301"/>
    </location>
</feature>
<dbReference type="InterPro" id="IPR013320">
    <property type="entry name" value="ConA-like_dom_sf"/>
</dbReference>
<organism evidence="4 5">
    <name type="scientific">Microlunatus phosphovorus (strain ATCC 700054 / DSM 10555 / JCM 9379 / NBRC 101784 / NCIMB 13414 / VKM Ac-1990 / NM-1)</name>
    <dbReference type="NCBI Taxonomy" id="1032480"/>
    <lineage>
        <taxon>Bacteria</taxon>
        <taxon>Bacillati</taxon>
        <taxon>Actinomycetota</taxon>
        <taxon>Actinomycetes</taxon>
        <taxon>Propionibacteriales</taxon>
        <taxon>Propionibacteriaceae</taxon>
        <taxon>Microlunatus</taxon>
    </lineage>
</organism>
<dbReference type="SUPFAM" id="SSF49899">
    <property type="entry name" value="Concanavalin A-like lectins/glucanases"/>
    <property type="match status" value="1"/>
</dbReference>
<dbReference type="Pfam" id="PF00722">
    <property type="entry name" value="Glyco_hydro_16"/>
    <property type="match status" value="1"/>
</dbReference>
<comment type="similarity">
    <text evidence="1">Belongs to the glycosyl hydrolase 16 family.</text>
</comment>
<keyword evidence="4" id="KW-0326">Glycosidase</keyword>
<accession>F5XI61</accession>
<dbReference type="STRING" id="1032480.MLP_27160"/>
<dbReference type="OrthoDB" id="9809583at2"/>
<dbReference type="GO" id="GO:0004553">
    <property type="term" value="F:hydrolase activity, hydrolyzing O-glycosyl compounds"/>
    <property type="evidence" value="ECO:0007669"/>
    <property type="project" value="InterPro"/>
</dbReference>
<protein>
    <submittedName>
        <fullName evidence="4">Beta-glucanase</fullName>
        <ecNumber evidence="4">3.2.1.-</ecNumber>
    </submittedName>
</protein>
<gene>
    <name evidence="4" type="ordered locus">MLP_27160</name>
</gene>
<dbReference type="EMBL" id="AP012204">
    <property type="protein sequence ID" value="BAK35730.1"/>
    <property type="molecule type" value="Genomic_DNA"/>
</dbReference>
<dbReference type="HOGENOM" id="CLU_019533_0_3_11"/>
<evidence type="ECO:0000256" key="2">
    <source>
        <dbReference type="SAM" id="Phobius"/>
    </source>
</evidence>
<dbReference type="KEGG" id="mph:MLP_27160"/>
<keyword evidence="2" id="KW-1133">Transmembrane helix</keyword>
<evidence type="ECO:0000313" key="4">
    <source>
        <dbReference type="EMBL" id="BAK35730.1"/>
    </source>
</evidence>
<reference evidence="4 5" key="1">
    <citation type="submission" date="2011-05" db="EMBL/GenBank/DDBJ databases">
        <title>Whole genome sequence of Microlunatus phosphovorus NM-1.</title>
        <authorList>
            <person name="Hosoyama A."/>
            <person name="Sasaki K."/>
            <person name="Harada T."/>
            <person name="Igarashi R."/>
            <person name="Kawakoshi A."/>
            <person name="Sasagawa M."/>
            <person name="Fukada J."/>
            <person name="Nakamura S."/>
            <person name="Katano Y."/>
            <person name="Hanada S."/>
            <person name="Kamagata Y."/>
            <person name="Nakamura N."/>
            <person name="Yamazaki S."/>
            <person name="Fujita N."/>
        </authorList>
    </citation>
    <scope>NUCLEOTIDE SEQUENCE [LARGE SCALE GENOMIC DNA]</scope>
    <source>
        <strain evidence="5">ATCC 700054 / DSM 10555 / JCM 9379 / NBRC 101784 / NCIMB 13414 / VKM Ac-1990 / NM-1</strain>
    </source>
</reference>
<keyword evidence="5" id="KW-1185">Reference proteome</keyword>
<dbReference type="InterPro" id="IPR050546">
    <property type="entry name" value="Glycosyl_Hydrlase_16"/>
</dbReference>
<proteinExistence type="inferred from homology"/>
<dbReference type="PROSITE" id="PS51762">
    <property type="entry name" value="GH16_2"/>
    <property type="match status" value="1"/>
</dbReference>
<keyword evidence="4" id="KW-0378">Hydrolase</keyword>
<dbReference type="EC" id="3.2.1.-" evidence="4"/>
<dbReference type="PANTHER" id="PTHR10963:SF55">
    <property type="entry name" value="GLYCOSIDE HYDROLASE FAMILY 16 PROTEIN"/>
    <property type="match status" value="1"/>
</dbReference>
<dbReference type="InterPro" id="IPR000757">
    <property type="entry name" value="Beta-glucanase-like"/>
</dbReference>
<dbReference type="Proteomes" id="UP000007947">
    <property type="component" value="Chromosome"/>
</dbReference>